<proteinExistence type="predicted"/>
<reference evidence="2 3" key="1">
    <citation type="submission" date="2018-03" db="EMBL/GenBank/DDBJ databases">
        <title>Actinopolyspora mortivallis from Sahara, screening for active biomolecules.</title>
        <authorList>
            <person name="Selama O."/>
            <person name="Wellington E.M.H."/>
            <person name="Hacene H."/>
        </authorList>
    </citation>
    <scope>NUCLEOTIDE SEQUENCE [LARGE SCALE GENOMIC DNA]</scope>
    <source>
        <strain evidence="2 3">M5A</strain>
    </source>
</reference>
<dbReference type="Proteomes" id="UP000239352">
    <property type="component" value="Unassembled WGS sequence"/>
</dbReference>
<evidence type="ECO:0000313" key="2">
    <source>
        <dbReference type="EMBL" id="PRW63425.1"/>
    </source>
</evidence>
<name>A0A2T0GWD4_ACTMO</name>
<comment type="caution">
    <text evidence="2">The sequence shown here is derived from an EMBL/GenBank/DDBJ whole genome shotgun (WGS) entry which is preliminary data.</text>
</comment>
<dbReference type="AlphaFoldDB" id="A0A2T0GWD4"/>
<keyword evidence="3" id="KW-1185">Reference proteome</keyword>
<accession>A0A2T0GWD4</accession>
<protein>
    <submittedName>
        <fullName evidence="2">Uncharacterized protein</fullName>
    </submittedName>
</protein>
<evidence type="ECO:0000313" key="3">
    <source>
        <dbReference type="Proteomes" id="UP000239352"/>
    </source>
</evidence>
<dbReference type="EMBL" id="PVSR01000015">
    <property type="protein sequence ID" value="PRW63425.1"/>
    <property type="molecule type" value="Genomic_DNA"/>
</dbReference>
<dbReference type="InParanoid" id="A0A2T0GWD4"/>
<gene>
    <name evidence="2" type="ORF">CEP50_10720</name>
</gene>
<evidence type="ECO:0000256" key="1">
    <source>
        <dbReference type="SAM" id="MobiDB-lite"/>
    </source>
</evidence>
<organism evidence="2 3">
    <name type="scientific">Actinopolyspora mortivallis</name>
    <dbReference type="NCBI Taxonomy" id="33906"/>
    <lineage>
        <taxon>Bacteria</taxon>
        <taxon>Bacillati</taxon>
        <taxon>Actinomycetota</taxon>
        <taxon>Actinomycetes</taxon>
        <taxon>Actinopolysporales</taxon>
        <taxon>Actinopolysporaceae</taxon>
        <taxon>Actinopolyspora</taxon>
    </lineage>
</organism>
<feature type="region of interest" description="Disordered" evidence="1">
    <location>
        <begin position="64"/>
        <end position="108"/>
    </location>
</feature>
<sequence length="108" mass="11217">MVRTALGSVDSGLVDEIALVLCRHSAVSSELADSAARGLLSAAETAEASARAHAATEREIRRVLNDAGGGESGREIPPSQRRQPAVETYDHDTGSSAHTAAEMLGVHI</sequence>